<accession>A0A392QTJ7</accession>
<name>A0A392QTJ7_9FABA</name>
<dbReference type="AlphaFoldDB" id="A0A392QTJ7"/>
<proteinExistence type="predicted"/>
<protein>
    <submittedName>
        <fullName evidence="1">Uncharacterized protein</fullName>
    </submittedName>
</protein>
<comment type="caution">
    <text evidence="1">The sequence shown here is derived from an EMBL/GenBank/DDBJ whole genome shotgun (WGS) entry which is preliminary data.</text>
</comment>
<evidence type="ECO:0000313" key="2">
    <source>
        <dbReference type="Proteomes" id="UP000265520"/>
    </source>
</evidence>
<evidence type="ECO:0000313" key="1">
    <source>
        <dbReference type="EMBL" id="MCI27701.1"/>
    </source>
</evidence>
<feature type="non-terminal residue" evidence="1">
    <location>
        <position position="72"/>
    </location>
</feature>
<organism evidence="1 2">
    <name type="scientific">Trifolium medium</name>
    <dbReference type="NCBI Taxonomy" id="97028"/>
    <lineage>
        <taxon>Eukaryota</taxon>
        <taxon>Viridiplantae</taxon>
        <taxon>Streptophyta</taxon>
        <taxon>Embryophyta</taxon>
        <taxon>Tracheophyta</taxon>
        <taxon>Spermatophyta</taxon>
        <taxon>Magnoliopsida</taxon>
        <taxon>eudicotyledons</taxon>
        <taxon>Gunneridae</taxon>
        <taxon>Pentapetalae</taxon>
        <taxon>rosids</taxon>
        <taxon>fabids</taxon>
        <taxon>Fabales</taxon>
        <taxon>Fabaceae</taxon>
        <taxon>Papilionoideae</taxon>
        <taxon>50 kb inversion clade</taxon>
        <taxon>NPAAA clade</taxon>
        <taxon>Hologalegina</taxon>
        <taxon>IRL clade</taxon>
        <taxon>Trifolieae</taxon>
        <taxon>Trifolium</taxon>
    </lineage>
</organism>
<dbReference type="Proteomes" id="UP000265520">
    <property type="component" value="Unassembled WGS sequence"/>
</dbReference>
<dbReference type="EMBL" id="LXQA010160920">
    <property type="protein sequence ID" value="MCI27701.1"/>
    <property type="molecule type" value="Genomic_DNA"/>
</dbReference>
<sequence>MDSDGIEESRVRLLESGNNDDDDYESNVVVESRWVDGSITKRLFRNLKRHDSLDVESMEISVSHPHHHHHFK</sequence>
<keyword evidence="2" id="KW-1185">Reference proteome</keyword>
<reference evidence="1 2" key="1">
    <citation type="journal article" date="2018" name="Front. Plant Sci.">
        <title>Red Clover (Trifolium pratense) and Zigzag Clover (T. medium) - A Picture of Genomic Similarities and Differences.</title>
        <authorList>
            <person name="Dluhosova J."/>
            <person name="Istvanek J."/>
            <person name="Nedelnik J."/>
            <person name="Repkova J."/>
        </authorList>
    </citation>
    <scope>NUCLEOTIDE SEQUENCE [LARGE SCALE GENOMIC DNA]</scope>
    <source>
        <strain evidence="2">cv. 10/8</strain>
        <tissue evidence="1">Leaf</tissue>
    </source>
</reference>